<dbReference type="AlphaFoldDB" id="A0A834T4S5"/>
<comment type="caution">
    <text evidence="1">The sequence shown here is derived from an EMBL/GenBank/DDBJ whole genome shotgun (WGS) entry which is preliminary data.</text>
</comment>
<evidence type="ECO:0000313" key="2">
    <source>
        <dbReference type="Proteomes" id="UP000634136"/>
    </source>
</evidence>
<dbReference type="Proteomes" id="UP000634136">
    <property type="component" value="Unassembled WGS sequence"/>
</dbReference>
<gene>
    <name evidence="1" type="ORF">G2W53_029216</name>
</gene>
<evidence type="ECO:0000313" key="1">
    <source>
        <dbReference type="EMBL" id="KAF7815247.1"/>
    </source>
</evidence>
<proteinExistence type="predicted"/>
<dbReference type="EMBL" id="JAAIUW010000009">
    <property type="protein sequence ID" value="KAF7815247.1"/>
    <property type="molecule type" value="Genomic_DNA"/>
</dbReference>
<dbReference type="OrthoDB" id="10253115at2759"/>
<protein>
    <submittedName>
        <fullName evidence="1">Butyrate--CoA ligase AAE11, peroxisomal-like</fullName>
    </submittedName>
</protein>
<keyword evidence="1" id="KW-0436">Ligase</keyword>
<reference evidence="1" key="1">
    <citation type="submission" date="2020-09" db="EMBL/GenBank/DDBJ databases">
        <title>Genome-Enabled Discovery of Anthraquinone Biosynthesis in Senna tora.</title>
        <authorList>
            <person name="Kang S.-H."/>
            <person name="Pandey R.P."/>
            <person name="Lee C.-M."/>
            <person name="Sim J.-S."/>
            <person name="Jeong J.-T."/>
            <person name="Choi B.-S."/>
            <person name="Jung M."/>
            <person name="Ginzburg D."/>
            <person name="Zhao K."/>
            <person name="Won S.Y."/>
            <person name="Oh T.-J."/>
            <person name="Yu Y."/>
            <person name="Kim N.-H."/>
            <person name="Lee O.R."/>
            <person name="Lee T.-H."/>
            <person name="Bashyal P."/>
            <person name="Kim T.-S."/>
            <person name="Lee W.-H."/>
            <person name="Kawkins C."/>
            <person name="Kim C.-K."/>
            <person name="Kim J.S."/>
            <person name="Ahn B.O."/>
            <person name="Rhee S.Y."/>
            <person name="Sohng J.K."/>
        </authorList>
    </citation>
    <scope>NUCLEOTIDE SEQUENCE</scope>
    <source>
        <tissue evidence="1">Leaf</tissue>
    </source>
</reference>
<keyword evidence="2" id="KW-1185">Reference proteome</keyword>
<name>A0A834T4S5_9FABA</name>
<accession>A0A834T4S5</accession>
<dbReference type="GO" id="GO:0016874">
    <property type="term" value="F:ligase activity"/>
    <property type="evidence" value="ECO:0007669"/>
    <property type="project" value="UniProtKB-KW"/>
</dbReference>
<organism evidence="1 2">
    <name type="scientific">Senna tora</name>
    <dbReference type="NCBI Taxonomy" id="362788"/>
    <lineage>
        <taxon>Eukaryota</taxon>
        <taxon>Viridiplantae</taxon>
        <taxon>Streptophyta</taxon>
        <taxon>Embryophyta</taxon>
        <taxon>Tracheophyta</taxon>
        <taxon>Spermatophyta</taxon>
        <taxon>Magnoliopsida</taxon>
        <taxon>eudicotyledons</taxon>
        <taxon>Gunneridae</taxon>
        <taxon>Pentapetalae</taxon>
        <taxon>rosids</taxon>
        <taxon>fabids</taxon>
        <taxon>Fabales</taxon>
        <taxon>Fabaceae</taxon>
        <taxon>Caesalpinioideae</taxon>
        <taxon>Cassia clade</taxon>
        <taxon>Senna</taxon>
    </lineage>
</organism>
<sequence length="67" mass="7491">MGGAVLNTINTCLDPNNIATILKHSEAKVFFVDYEYIHPQRRRLRGAYLNTLSLILAYGKCPPPLST</sequence>